<proteinExistence type="predicted"/>
<reference evidence="2" key="1">
    <citation type="submission" date="2020-01" db="EMBL/GenBank/DDBJ databases">
        <authorList>
            <consortium name="DOE Joint Genome Institute"/>
            <person name="Haridas S."/>
            <person name="Albert R."/>
            <person name="Binder M."/>
            <person name="Bloem J."/>
            <person name="Labutti K."/>
            <person name="Salamov A."/>
            <person name="Andreopoulos B."/>
            <person name="Baker S.E."/>
            <person name="Barry K."/>
            <person name="Bills G."/>
            <person name="Bluhm B.H."/>
            <person name="Cannon C."/>
            <person name="Castanera R."/>
            <person name="Culley D.E."/>
            <person name="Daum C."/>
            <person name="Ezra D."/>
            <person name="Gonzalez J.B."/>
            <person name="Henrissat B."/>
            <person name="Kuo A."/>
            <person name="Liang C."/>
            <person name="Lipzen A."/>
            <person name="Lutzoni F."/>
            <person name="Magnuson J."/>
            <person name="Mondo S."/>
            <person name="Nolan M."/>
            <person name="Ohm R."/>
            <person name="Pangilinan J."/>
            <person name="Park H.-J."/>
            <person name="Ramirez L."/>
            <person name="Alfaro M."/>
            <person name="Sun H."/>
            <person name="Tritt A."/>
            <person name="Yoshinaga Y."/>
            <person name="Zwiers L.-H."/>
            <person name="Turgeon B.G."/>
            <person name="Goodwin S.B."/>
            <person name="Spatafora J.W."/>
            <person name="Crous P.W."/>
            <person name="Grigoriev I.V."/>
        </authorList>
    </citation>
    <scope>NUCLEOTIDE SEQUENCE</scope>
    <source>
        <strain evidence="2">P77</strain>
    </source>
</reference>
<gene>
    <name evidence="2" type="ORF">BDW02DRAFT_294600</name>
</gene>
<name>A0A6A5KIB7_9PLEO</name>
<dbReference type="Proteomes" id="UP000800040">
    <property type="component" value="Unassembled WGS sequence"/>
</dbReference>
<dbReference type="OrthoDB" id="3836501at2759"/>
<dbReference type="AlphaFoldDB" id="A0A6A5KIB7"/>
<feature type="compositionally biased region" description="Basic and acidic residues" evidence="1">
    <location>
        <begin position="93"/>
        <end position="111"/>
    </location>
</feature>
<keyword evidence="3" id="KW-1185">Reference proteome</keyword>
<evidence type="ECO:0000256" key="1">
    <source>
        <dbReference type="SAM" id="MobiDB-lite"/>
    </source>
</evidence>
<organism evidence="2 3">
    <name type="scientific">Decorospora gaudefroyi</name>
    <dbReference type="NCBI Taxonomy" id="184978"/>
    <lineage>
        <taxon>Eukaryota</taxon>
        <taxon>Fungi</taxon>
        <taxon>Dikarya</taxon>
        <taxon>Ascomycota</taxon>
        <taxon>Pezizomycotina</taxon>
        <taxon>Dothideomycetes</taxon>
        <taxon>Pleosporomycetidae</taxon>
        <taxon>Pleosporales</taxon>
        <taxon>Pleosporineae</taxon>
        <taxon>Pleosporaceae</taxon>
        <taxon>Decorospora</taxon>
    </lineage>
</organism>
<feature type="region of interest" description="Disordered" evidence="1">
    <location>
        <begin position="75"/>
        <end position="111"/>
    </location>
</feature>
<evidence type="ECO:0000313" key="2">
    <source>
        <dbReference type="EMBL" id="KAF1835312.1"/>
    </source>
</evidence>
<accession>A0A6A5KIB7</accession>
<dbReference type="EMBL" id="ML975289">
    <property type="protein sequence ID" value="KAF1835312.1"/>
    <property type="molecule type" value="Genomic_DNA"/>
</dbReference>
<evidence type="ECO:0000313" key="3">
    <source>
        <dbReference type="Proteomes" id="UP000800040"/>
    </source>
</evidence>
<sequence>MPLVLAHQGAANSLVTLQSATVQALSISTPPITRIRFLPLLKSTALAMVECPECGAGADLTKDGAWAHCASCNTVFEPGKEGSHYKGSGSGSGDKEEEKKSDTKDESSRKD</sequence>
<protein>
    <submittedName>
        <fullName evidence="2">Uncharacterized protein</fullName>
    </submittedName>
</protein>